<organism evidence="1 2">
    <name type="scientific">Platanthera guangdongensis</name>
    <dbReference type="NCBI Taxonomy" id="2320717"/>
    <lineage>
        <taxon>Eukaryota</taxon>
        <taxon>Viridiplantae</taxon>
        <taxon>Streptophyta</taxon>
        <taxon>Embryophyta</taxon>
        <taxon>Tracheophyta</taxon>
        <taxon>Spermatophyta</taxon>
        <taxon>Magnoliopsida</taxon>
        <taxon>Liliopsida</taxon>
        <taxon>Asparagales</taxon>
        <taxon>Orchidaceae</taxon>
        <taxon>Orchidoideae</taxon>
        <taxon>Orchideae</taxon>
        <taxon>Orchidinae</taxon>
        <taxon>Platanthera</taxon>
    </lineage>
</organism>
<proteinExistence type="predicted"/>
<dbReference type="PANTHER" id="PTHR33103:SF27">
    <property type="entry name" value="OS04G0594700 PROTEIN"/>
    <property type="match status" value="1"/>
</dbReference>
<evidence type="ECO:0000313" key="2">
    <source>
        <dbReference type="Proteomes" id="UP001412067"/>
    </source>
</evidence>
<sequence length="342" mass="37946">MAKPVKLNLIVDKSSKRVIFAESDRYFVDILLLFLTLPLGSILQLTKQSIGSMNNLLKSVETLDSVCFSSEACRSMLLCPSNSASHLLSSLSIKYDNISNLFRFYYTCSSSCSYRHISFYANAHCPCGGLMNQQVEFVADDAPSISAYSSAFFNVAFKFTISDDLLVSQSSVEFSIEQLSKLDVKQMSSLESVSVDVTAENIVELLKRLLVSDTPLTDVFLGVHMVKDKLQVDIQQSLHAKCYETQAPTASMRNISLKLYVNKDDTAVIAEVDNDFVDLLFGFLTYPIGAVISKLGGHSGFRCMDSIYNSVGALKPSNCFRNNELIGKLLNPKLPQFFKVKK</sequence>
<dbReference type="PANTHER" id="PTHR33103">
    <property type="entry name" value="OS01G0153900 PROTEIN"/>
    <property type="match status" value="1"/>
</dbReference>
<dbReference type="EMBL" id="JBBWWR010000005">
    <property type="protein sequence ID" value="KAK8967421.1"/>
    <property type="molecule type" value="Genomic_DNA"/>
</dbReference>
<name>A0ABR2MTY4_9ASPA</name>
<dbReference type="Pfam" id="PF05056">
    <property type="entry name" value="DUF674"/>
    <property type="match status" value="1"/>
</dbReference>
<gene>
    <name evidence="1" type="ORF">KSP40_PGU009800</name>
</gene>
<dbReference type="InterPro" id="IPR007750">
    <property type="entry name" value="DUF674"/>
</dbReference>
<reference evidence="1 2" key="1">
    <citation type="journal article" date="2022" name="Nat. Plants">
        <title>Genomes of leafy and leafless Platanthera orchids illuminate the evolution of mycoheterotrophy.</title>
        <authorList>
            <person name="Li M.H."/>
            <person name="Liu K.W."/>
            <person name="Li Z."/>
            <person name="Lu H.C."/>
            <person name="Ye Q.L."/>
            <person name="Zhang D."/>
            <person name="Wang J.Y."/>
            <person name="Li Y.F."/>
            <person name="Zhong Z.M."/>
            <person name="Liu X."/>
            <person name="Yu X."/>
            <person name="Liu D.K."/>
            <person name="Tu X.D."/>
            <person name="Liu B."/>
            <person name="Hao Y."/>
            <person name="Liao X.Y."/>
            <person name="Jiang Y.T."/>
            <person name="Sun W.H."/>
            <person name="Chen J."/>
            <person name="Chen Y.Q."/>
            <person name="Ai Y."/>
            <person name="Zhai J.W."/>
            <person name="Wu S.S."/>
            <person name="Zhou Z."/>
            <person name="Hsiao Y.Y."/>
            <person name="Wu W.L."/>
            <person name="Chen Y.Y."/>
            <person name="Lin Y.F."/>
            <person name="Hsu J.L."/>
            <person name="Li C.Y."/>
            <person name="Wang Z.W."/>
            <person name="Zhao X."/>
            <person name="Zhong W.Y."/>
            <person name="Ma X.K."/>
            <person name="Ma L."/>
            <person name="Huang J."/>
            <person name="Chen G.Z."/>
            <person name="Huang M.Z."/>
            <person name="Huang L."/>
            <person name="Peng D.H."/>
            <person name="Luo Y.B."/>
            <person name="Zou S.Q."/>
            <person name="Chen S.P."/>
            <person name="Lan S."/>
            <person name="Tsai W.C."/>
            <person name="Van de Peer Y."/>
            <person name="Liu Z.J."/>
        </authorList>
    </citation>
    <scope>NUCLEOTIDE SEQUENCE [LARGE SCALE GENOMIC DNA]</scope>
    <source>
        <strain evidence="1">Lor288</strain>
    </source>
</reference>
<keyword evidence="2" id="KW-1185">Reference proteome</keyword>
<accession>A0ABR2MTY4</accession>
<comment type="caution">
    <text evidence="1">The sequence shown here is derived from an EMBL/GenBank/DDBJ whole genome shotgun (WGS) entry which is preliminary data.</text>
</comment>
<protein>
    <recommendedName>
        <fullName evidence="3">DUF674 family protein</fullName>
    </recommendedName>
</protein>
<evidence type="ECO:0008006" key="3">
    <source>
        <dbReference type="Google" id="ProtNLM"/>
    </source>
</evidence>
<dbReference type="Proteomes" id="UP001412067">
    <property type="component" value="Unassembled WGS sequence"/>
</dbReference>
<evidence type="ECO:0000313" key="1">
    <source>
        <dbReference type="EMBL" id="KAK8967421.1"/>
    </source>
</evidence>